<keyword evidence="1" id="KW-0812">Transmembrane</keyword>
<organism evidence="2 3">
    <name type="scientific">Candidatus Contendobacter odensis Run_B_J11</name>
    <dbReference type="NCBI Taxonomy" id="1400861"/>
    <lineage>
        <taxon>Bacteria</taxon>
        <taxon>Pseudomonadati</taxon>
        <taxon>Pseudomonadota</taxon>
        <taxon>Gammaproteobacteria</taxon>
        <taxon>Candidatus Competibacteraceae</taxon>
        <taxon>Candidatus Contendibacter</taxon>
    </lineage>
</organism>
<keyword evidence="1" id="KW-0472">Membrane</keyword>
<sequence length="94" mass="10115">METEFSDRLLHSSAITECEITNRPVKRAAINLIGIVILCVIEIVVLLNNAYFKLASNDPGAYHLFTPCSCPTVGVQQVSGVGVAPHHLSVLGKI</sequence>
<evidence type="ECO:0000313" key="2">
    <source>
        <dbReference type="EMBL" id="CDH45551.1"/>
    </source>
</evidence>
<evidence type="ECO:0000313" key="3">
    <source>
        <dbReference type="Proteomes" id="UP000019184"/>
    </source>
</evidence>
<evidence type="ECO:0000256" key="1">
    <source>
        <dbReference type="SAM" id="Phobius"/>
    </source>
</evidence>
<feature type="transmembrane region" description="Helical" evidence="1">
    <location>
        <begin position="28"/>
        <end position="47"/>
    </location>
</feature>
<keyword evidence="1" id="KW-1133">Transmembrane helix</keyword>
<accession>A0A7U7GCC2</accession>
<dbReference type="EMBL" id="CBTK010000175">
    <property type="protein sequence ID" value="CDH45551.1"/>
    <property type="molecule type" value="Genomic_DNA"/>
</dbReference>
<dbReference type="Proteomes" id="UP000019184">
    <property type="component" value="Unassembled WGS sequence"/>
</dbReference>
<keyword evidence="3" id="KW-1185">Reference proteome</keyword>
<comment type="caution">
    <text evidence="2">The sequence shown here is derived from an EMBL/GenBank/DDBJ whole genome shotgun (WGS) entry which is preliminary data.</text>
</comment>
<reference evidence="2 3" key="1">
    <citation type="journal article" date="2014" name="ISME J.">
        <title>Candidatus Competibacter-lineage genomes retrieved from metagenomes reveal functional metabolic diversity.</title>
        <authorList>
            <person name="McIlroy S.J."/>
            <person name="Albertsen M."/>
            <person name="Andresen E.K."/>
            <person name="Saunders A.M."/>
            <person name="Kristiansen R."/>
            <person name="Stokholm-Bjerregaard M."/>
            <person name="Nielsen K.L."/>
            <person name="Nielsen P.H."/>
        </authorList>
    </citation>
    <scope>NUCLEOTIDE SEQUENCE [LARGE SCALE GENOMIC DNA]</scope>
    <source>
        <strain evidence="2 3">Run_B_J11</strain>
    </source>
</reference>
<name>A0A7U7GCC2_9GAMM</name>
<dbReference type="AlphaFoldDB" id="A0A7U7GCC2"/>
<gene>
    <name evidence="2" type="ORF">BN874_2560001</name>
</gene>
<protein>
    <submittedName>
        <fullName evidence="2">Uncharacterized protein</fullName>
    </submittedName>
</protein>
<proteinExistence type="predicted"/>